<gene>
    <name evidence="1" type="ORF">K432DRAFT_385897</name>
</gene>
<reference evidence="1 2" key="1">
    <citation type="journal article" date="2016" name="Nat. Commun.">
        <title>Ectomycorrhizal ecology is imprinted in the genome of the dominant symbiotic fungus Cenococcum geophilum.</title>
        <authorList>
            <consortium name="DOE Joint Genome Institute"/>
            <person name="Peter M."/>
            <person name="Kohler A."/>
            <person name="Ohm R.A."/>
            <person name="Kuo A."/>
            <person name="Krutzmann J."/>
            <person name="Morin E."/>
            <person name="Arend M."/>
            <person name="Barry K.W."/>
            <person name="Binder M."/>
            <person name="Choi C."/>
            <person name="Clum A."/>
            <person name="Copeland A."/>
            <person name="Grisel N."/>
            <person name="Haridas S."/>
            <person name="Kipfer T."/>
            <person name="LaButti K."/>
            <person name="Lindquist E."/>
            <person name="Lipzen A."/>
            <person name="Maire R."/>
            <person name="Meier B."/>
            <person name="Mihaltcheva S."/>
            <person name="Molinier V."/>
            <person name="Murat C."/>
            <person name="Poggeler S."/>
            <person name="Quandt C.A."/>
            <person name="Sperisen C."/>
            <person name="Tritt A."/>
            <person name="Tisserant E."/>
            <person name="Crous P.W."/>
            <person name="Henrissat B."/>
            <person name="Nehls U."/>
            <person name="Egli S."/>
            <person name="Spatafora J.W."/>
            <person name="Grigoriev I.V."/>
            <person name="Martin F.M."/>
        </authorList>
    </citation>
    <scope>NUCLEOTIDE SEQUENCE [LARGE SCALE GENOMIC DNA]</scope>
    <source>
        <strain evidence="1 2">CBS 459.81</strain>
    </source>
</reference>
<name>A0A8E2E1W7_9PEZI</name>
<dbReference type="Proteomes" id="UP000250266">
    <property type="component" value="Unassembled WGS sequence"/>
</dbReference>
<dbReference type="EMBL" id="KV745268">
    <property type="protein sequence ID" value="OCK75846.1"/>
    <property type="molecule type" value="Genomic_DNA"/>
</dbReference>
<dbReference type="AlphaFoldDB" id="A0A8E2E1W7"/>
<protein>
    <submittedName>
        <fullName evidence="1">Uncharacterized protein</fullName>
    </submittedName>
</protein>
<keyword evidence="2" id="KW-1185">Reference proteome</keyword>
<evidence type="ECO:0000313" key="2">
    <source>
        <dbReference type="Proteomes" id="UP000250266"/>
    </source>
</evidence>
<proteinExistence type="predicted"/>
<organism evidence="1 2">
    <name type="scientific">Lepidopterella palustris CBS 459.81</name>
    <dbReference type="NCBI Taxonomy" id="1314670"/>
    <lineage>
        <taxon>Eukaryota</taxon>
        <taxon>Fungi</taxon>
        <taxon>Dikarya</taxon>
        <taxon>Ascomycota</taxon>
        <taxon>Pezizomycotina</taxon>
        <taxon>Dothideomycetes</taxon>
        <taxon>Pleosporomycetidae</taxon>
        <taxon>Mytilinidiales</taxon>
        <taxon>Argynnaceae</taxon>
        <taxon>Lepidopterella</taxon>
    </lineage>
</organism>
<accession>A0A8E2E1W7</accession>
<evidence type="ECO:0000313" key="1">
    <source>
        <dbReference type="EMBL" id="OCK75846.1"/>
    </source>
</evidence>
<sequence length="81" mass="8996">MAYRGRESNAGNVLHSQEPQVFVDRRVSSTLLDHARKMLGIDLAPPPNPAVHAINADLQNSSKVFNSFILPINITEPFSQR</sequence>